<dbReference type="InterPro" id="IPR013976">
    <property type="entry name" value="HDOD"/>
</dbReference>
<dbReference type="HOGENOM" id="CLU_060731_0_0_6"/>
<keyword evidence="4" id="KW-1185">Reference proteome</keyword>
<dbReference type="EMBL" id="CP000472">
    <property type="protein sequence ID" value="ACJ27559.1"/>
    <property type="molecule type" value="Genomic_DNA"/>
</dbReference>
<dbReference type="KEGG" id="swp:swp_0746"/>
<dbReference type="OrthoDB" id="6233174at2"/>
<sequence>MAISVAGGVKPGKIVELEHRLQHLLIVGKSKPTAMAGEIDAQLEVNANKLEIEREAIRARIDKQKRAQALYKAVSTQLITSVNRTIEHQLTSIELVLEHSNLDDKQVLLMEMLYSKQVDLVKIRPLVMALPWLQRDLINMINSPTFRHRRPKSSEVQVTDIKLVLNYIGIENLQALIPFFCLRNLMPSGQPQLLWVTRKLWRFSIISAIAAQALVELHGKDRAFFYSCSLMNQLGNSCVISNCAKLFDSTWGTWLKEASASRDKALYDAVMVTEFPALDVYQQALKHSGLLNWQLLELLDFEQSRLTQAFKSINTSLKYADLNDDAKLLERANCFARVHLLQESGNITAAERRVMYDYYELSEQELIRLNAQNYRKQSLI</sequence>
<name>B8CIT3_SHEPW</name>
<dbReference type="eggNOG" id="COG1639">
    <property type="taxonomic scope" value="Bacteria"/>
</dbReference>
<evidence type="ECO:0000313" key="4">
    <source>
        <dbReference type="Proteomes" id="UP000000753"/>
    </source>
</evidence>
<dbReference type="Pfam" id="PF08668">
    <property type="entry name" value="HDOD"/>
    <property type="match status" value="1"/>
</dbReference>
<reference evidence="3 4" key="1">
    <citation type="journal article" date="2008" name="PLoS ONE">
        <title>Environmental adaptation: genomic analysis of the piezotolerant and psychrotolerant deep-sea iron reducing bacterium Shewanella piezotolerans WP3.</title>
        <authorList>
            <person name="Wang F."/>
            <person name="Wang J."/>
            <person name="Jian H."/>
            <person name="Zhang B."/>
            <person name="Li S."/>
            <person name="Wang F."/>
            <person name="Zeng X."/>
            <person name="Gao L."/>
            <person name="Bartlett D.H."/>
            <person name="Yu J."/>
            <person name="Hu S."/>
            <person name="Xiao X."/>
        </authorList>
    </citation>
    <scope>NUCLEOTIDE SEQUENCE [LARGE SCALE GENOMIC DNA]</scope>
    <source>
        <strain evidence="4">WP3 / JCM 13877</strain>
    </source>
</reference>
<proteinExistence type="predicted"/>
<dbReference type="AlphaFoldDB" id="B8CIT3"/>
<organism evidence="3 4">
    <name type="scientific">Shewanella piezotolerans (strain WP3 / JCM 13877)</name>
    <dbReference type="NCBI Taxonomy" id="225849"/>
    <lineage>
        <taxon>Bacteria</taxon>
        <taxon>Pseudomonadati</taxon>
        <taxon>Pseudomonadota</taxon>
        <taxon>Gammaproteobacteria</taxon>
        <taxon>Alteromonadales</taxon>
        <taxon>Shewanellaceae</taxon>
        <taxon>Shewanella</taxon>
    </lineage>
</organism>
<protein>
    <recommendedName>
        <fullName evidence="2">HDOD domain-containing protein</fullName>
    </recommendedName>
</protein>
<dbReference type="RefSeq" id="WP_020910939.1">
    <property type="nucleotide sequence ID" value="NC_011566.1"/>
</dbReference>
<accession>B8CIT3</accession>
<dbReference type="STRING" id="225849.swp_0746"/>
<feature type="domain" description="HDOD" evidence="2">
    <location>
        <begin position="109"/>
        <end position="248"/>
    </location>
</feature>
<gene>
    <name evidence="3" type="ordered locus">swp_0746</name>
</gene>
<dbReference type="Gene3D" id="1.10.3210.10">
    <property type="entry name" value="Hypothetical protein af1432"/>
    <property type="match status" value="1"/>
</dbReference>
<dbReference type="Proteomes" id="UP000000753">
    <property type="component" value="Chromosome"/>
</dbReference>
<keyword evidence="1" id="KW-0175">Coiled coil</keyword>
<dbReference type="SUPFAM" id="SSF109604">
    <property type="entry name" value="HD-domain/PDEase-like"/>
    <property type="match status" value="1"/>
</dbReference>
<evidence type="ECO:0000256" key="1">
    <source>
        <dbReference type="SAM" id="Coils"/>
    </source>
</evidence>
<evidence type="ECO:0000313" key="3">
    <source>
        <dbReference type="EMBL" id="ACJ27559.1"/>
    </source>
</evidence>
<evidence type="ECO:0000259" key="2">
    <source>
        <dbReference type="Pfam" id="PF08668"/>
    </source>
</evidence>
<feature type="coiled-coil region" evidence="1">
    <location>
        <begin position="40"/>
        <end position="67"/>
    </location>
</feature>